<comment type="caution">
    <text evidence="4">The sequence shown here is derived from an EMBL/GenBank/DDBJ whole genome shotgun (WGS) entry which is preliminary data.</text>
</comment>
<feature type="non-terminal residue" evidence="4">
    <location>
        <position position="132"/>
    </location>
</feature>
<evidence type="ECO:0000313" key="5">
    <source>
        <dbReference type="Proteomes" id="UP000593578"/>
    </source>
</evidence>
<dbReference type="InterPro" id="IPR015590">
    <property type="entry name" value="Aldehyde_DH_dom"/>
</dbReference>
<dbReference type="InterPro" id="IPR016161">
    <property type="entry name" value="Ald_DH/histidinol_DH"/>
</dbReference>
<dbReference type="Pfam" id="PF00171">
    <property type="entry name" value="Aldedh"/>
    <property type="match status" value="1"/>
</dbReference>
<dbReference type="InterPro" id="IPR016162">
    <property type="entry name" value="Ald_DH_N"/>
</dbReference>
<dbReference type="AlphaFoldDB" id="A0A7J8PYN1"/>
<dbReference type="InterPro" id="IPR012394">
    <property type="entry name" value="Aldehyde_DH_NAD(P)"/>
</dbReference>
<protein>
    <recommendedName>
        <fullName evidence="3">Aldehyde dehydrogenase domain-containing protein</fullName>
    </recommendedName>
</protein>
<dbReference type="Proteomes" id="UP000593578">
    <property type="component" value="Unassembled WGS sequence"/>
</dbReference>
<comment type="similarity">
    <text evidence="1">Belongs to the aldehyde dehydrogenase family.</text>
</comment>
<evidence type="ECO:0000259" key="3">
    <source>
        <dbReference type="Pfam" id="PF00171"/>
    </source>
</evidence>
<dbReference type="PANTHER" id="PTHR43570:SF30">
    <property type="entry name" value="ALDEHYDE DEHYDROGENASE"/>
    <property type="match status" value="1"/>
</dbReference>
<reference evidence="4 5" key="1">
    <citation type="journal article" date="2019" name="Genome Biol. Evol.">
        <title>Insights into the evolution of the New World diploid cottons (Gossypium, subgenus Houzingenia) based on genome sequencing.</title>
        <authorList>
            <person name="Grover C.E."/>
            <person name="Arick M.A. 2nd"/>
            <person name="Thrash A."/>
            <person name="Conover J.L."/>
            <person name="Sanders W.S."/>
            <person name="Peterson D.G."/>
            <person name="Frelichowski J.E."/>
            <person name="Scheffler J.A."/>
            <person name="Scheffler B.E."/>
            <person name="Wendel J.F."/>
        </authorList>
    </citation>
    <scope>NUCLEOTIDE SEQUENCE [LARGE SCALE GENOMIC DNA]</scope>
    <source>
        <strain evidence="4">8</strain>
        <tissue evidence="4">Leaf</tissue>
    </source>
</reference>
<dbReference type="GO" id="GO:0005737">
    <property type="term" value="C:cytoplasm"/>
    <property type="evidence" value="ECO:0007669"/>
    <property type="project" value="TreeGrafter"/>
</dbReference>
<name>A0A7J8PYN1_GOSRA</name>
<feature type="non-terminal residue" evidence="4">
    <location>
        <position position="1"/>
    </location>
</feature>
<dbReference type="SUPFAM" id="SSF53720">
    <property type="entry name" value="ALDH-like"/>
    <property type="match status" value="1"/>
</dbReference>
<proteinExistence type="inferred from homology"/>
<evidence type="ECO:0000256" key="2">
    <source>
        <dbReference type="ARBA" id="ARBA00023002"/>
    </source>
</evidence>
<keyword evidence="2" id="KW-0560">Oxidoreductase</keyword>
<sequence>AKLPSIALLSYAELVPEPLGLILVISSWNFPMGLSLEPLIGAIAAGNAVVIKPSELAAASSSLLANTLPNYLDTQAIKVIEGGPAVGQQLLHHKWDKIFFTEAAKNLTPVTLELGGKCPAILDSLSWSWDKE</sequence>
<dbReference type="GO" id="GO:0006081">
    <property type="term" value="P:aldehyde metabolic process"/>
    <property type="evidence" value="ECO:0007669"/>
    <property type="project" value="InterPro"/>
</dbReference>
<dbReference type="EMBL" id="JABEZZ010000009">
    <property type="protein sequence ID" value="MBA0594411.1"/>
    <property type="molecule type" value="Genomic_DNA"/>
</dbReference>
<evidence type="ECO:0000256" key="1">
    <source>
        <dbReference type="ARBA" id="ARBA00009986"/>
    </source>
</evidence>
<dbReference type="GO" id="GO:0004029">
    <property type="term" value="F:aldehyde dehydrogenase (NAD+) activity"/>
    <property type="evidence" value="ECO:0007669"/>
    <property type="project" value="TreeGrafter"/>
</dbReference>
<dbReference type="PANTHER" id="PTHR43570">
    <property type="entry name" value="ALDEHYDE DEHYDROGENASE"/>
    <property type="match status" value="1"/>
</dbReference>
<feature type="domain" description="Aldehyde dehydrogenase" evidence="3">
    <location>
        <begin position="14"/>
        <end position="122"/>
    </location>
</feature>
<dbReference type="Gene3D" id="3.40.605.10">
    <property type="entry name" value="Aldehyde Dehydrogenase, Chain A, domain 1"/>
    <property type="match status" value="1"/>
</dbReference>
<organism evidence="4 5">
    <name type="scientific">Gossypium raimondii</name>
    <name type="common">Peruvian cotton</name>
    <name type="synonym">Gossypium klotzschianum subsp. raimondii</name>
    <dbReference type="NCBI Taxonomy" id="29730"/>
    <lineage>
        <taxon>Eukaryota</taxon>
        <taxon>Viridiplantae</taxon>
        <taxon>Streptophyta</taxon>
        <taxon>Embryophyta</taxon>
        <taxon>Tracheophyta</taxon>
        <taxon>Spermatophyta</taxon>
        <taxon>Magnoliopsida</taxon>
        <taxon>eudicotyledons</taxon>
        <taxon>Gunneridae</taxon>
        <taxon>Pentapetalae</taxon>
        <taxon>rosids</taxon>
        <taxon>malvids</taxon>
        <taxon>Malvales</taxon>
        <taxon>Malvaceae</taxon>
        <taxon>Malvoideae</taxon>
        <taxon>Gossypium</taxon>
    </lineage>
</organism>
<gene>
    <name evidence="4" type="ORF">Gorai_011316</name>
</gene>
<evidence type="ECO:0000313" key="4">
    <source>
        <dbReference type="EMBL" id="MBA0594411.1"/>
    </source>
</evidence>
<accession>A0A7J8PYN1</accession>